<evidence type="ECO:0000256" key="3">
    <source>
        <dbReference type="ARBA" id="ARBA00022691"/>
    </source>
</evidence>
<keyword evidence="5" id="KW-0698">rRNA processing</keyword>
<feature type="binding site" evidence="5">
    <location>
        <position position="105"/>
    </location>
    <ligand>
        <name>S-adenosyl-L-methionine</name>
        <dbReference type="ChEBI" id="CHEBI:59789"/>
    </ligand>
</feature>
<dbReference type="PANTHER" id="PTHR33603">
    <property type="entry name" value="METHYLTRANSFERASE"/>
    <property type="match status" value="1"/>
</dbReference>
<dbReference type="Pfam" id="PF02590">
    <property type="entry name" value="SPOUT_MTase"/>
    <property type="match status" value="1"/>
</dbReference>
<dbReference type="PANTHER" id="PTHR33603:SF1">
    <property type="entry name" value="RIBOSOMAL RNA LARGE SUBUNIT METHYLTRANSFERASE H"/>
    <property type="match status" value="1"/>
</dbReference>
<organism evidence="6 7">
    <name type="scientific">Desulfuromusa kysingii</name>
    <dbReference type="NCBI Taxonomy" id="37625"/>
    <lineage>
        <taxon>Bacteria</taxon>
        <taxon>Pseudomonadati</taxon>
        <taxon>Thermodesulfobacteriota</taxon>
        <taxon>Desulfuromonadia</taxon>
        <taxon>Desulfuromonadales</taxon>
        <taxon>Geopsychrobacteraceae</taxon>
        <taxon>Desulfuromusa</taxon>
    </lineage>
</organism>
<feature type="binding site" evidence="5">
    <location>
        <begin position="124"/>
        <end position="129"/>
    </location>
    <ligand>
        <name>S-adenosyl-L-methionine</name>
        <dbReference type="ChEBI" id="CHEBI:59789"/>
    </ligand>
</feature>
<keyword evidence="2 5" id="KW-0808">Transferase</keyword>
<dbReference type="HAMAP" id="MF_00658">
    <property type="entry name" value="23SrRNA_methyltr_H"/>
    <property type="match status" value="1"/>
</dbReference>
<comment type="similarity">
    <text evidence="4 5">Belongs to the RNA methyltransferase RlmH family.</text>
</comment>
<keyword evidence="5" id="KW-0963">Cytoplasm</keyword>
<dbReference type="EC" id="2.1.1.177" evidence="5"/>
<dbReference type="AlphaFoldDB" id="A0A1H4CKL5"/>
<dbReference type="GO" id="GO:0005737">
    <property type="term" value="C:cytoplasm"/>
    <property type="evidence" value="ECO:0007669"/>
    <property type="project" value="UniProtKB-SubCell"/>
</dbReference>
<keyword evidence="7" id="KW-1185">Reference proteome</keyword>
<accession>A0A1H4CKL5</accession>
<dbReference type="EMBL" id="FNQN01000008">
    <property type="protein sequence ID" value="SEA60602.1"/>
    <property type="molecule type" value="Genomic_DNA"/>
</dbReference>
<evidence type="ECO:0000313" key="7">
    <source>
        <dbReference type="Proteomes" id="UP000199409"/>
    </source>
</evidence>
<dbReference type="RefSeq" id="WP_092349308.1">
    <property type="nucleotide sequence ID" value="NZ_FNQN01000008.1"/>
</dbReference>
<reference evidence="6 7" key="1">
    <citation type="submission" date="2016-10" db="EMBL/GenBank/DDBJ databases">
        <authorList>
            <person name="de Groot N.N."/>
        </authorList>
    </citation>
    <scope>NUCLEOTIDE SEQUENCE [LARGE SCALE GENOMIC DNA]</scope>
    <source>
        <strain evidence="6 7">DSM 7343</strain>
    </source>
</reference>
<dbReference type="PIRSF" id="PIRSF004505">
    <property type="entry name" value="MT_bac"/>
    <property type="match status" value="1"/>
</dbReference>
<protein>
    <recommendedName>
        <fullName evidence="5">Ribosomal RNA large subunit methyltransferase H</fullName>
        <ecNumber evidence="5">2.1.1.177</ecNumber>
    </recommendedName>
    <alternativeName>
        <fullName evidence="5">23S rRNA (pseudouridine1915-N3)-methyltransferase</fullName>
    </alternativeName>
    <alternativeName>
        <fullName evidence="5">23S rRNA m3Psi1915 methyltransferase</fullName>
    </alternativeName>
    <alternativeName>
        <fullName evidence="5">rRNA (pseudouridine-N3-)-methyltransferase RlmH</fullName>
    </alternativeName>
</protein>
<proteinExistence type="inferred from homology"/>
<dbReference type="SUPFAM" id="SSF75217">
    <property type="entry name" value="alpha/beta knot"/>
    <property type="match status" value="1"/>
</dbReference>
<comment type="subcellular location">
    <subcellularLocation>
        <location evidence="5">Cytoplasm</location>
    </subcellularLocation>
</comment>
<name>A0A1H4CKL5_9BACT</name>
<gene>
    <name evidence="5" type="primary">rlmH</name>
    <name evidence="6" type="ORF">SAMN05660420_02582</name>
</gene>
<dbReference type="InterPro" id="IPR003742">
    <property type="entry name" value="RlmH-like"/>
</dbReference>
<dbReference type="STRING" id="37625.SAMN05660420_02582"/>
<sequence length="157" mass="18035">MKFKLICIGKLTEVWQREAAQEYAARVQRYFPLDIVELKEEKGGRKGDQTGLLKREGERLLEKVPARTFVIVLDERGRNLGSESFADLLSTEMLHGGRDWCLIVGGPYGLAPEVRKQADLILSLSKMTFTHQMARVLLLEQLYRSCTIIKNEPYHNR</sequence>
<dbReference type="GO" id="GO:0070038">
    <property type="term" value="F:rRNA (pseudouridine-N3-)-methyltransferase activity"/>
    <property type="evidence" value="ECO:0007669"/>
    <property type="project" value="UniProtKB-UniRule"/>
</dbReference>
<dbReference type="CDD" id="cd18081">
    <property type="entry name" value="RlmH-like"/>
    <property type="match status" value="1"/>
</dbReference>
<evidence type="ECO:0000256" key="5">
    <source>
        <dbReference type="HAMAP-Rule" id="MF_00658"/>
    </source>
</evidence>
<feature type="binding site" evidence="5">
    <location>
        <position position="73"/>
    </location>
    <ligand>
        <name>S-adenosyl-L-methionine</name>
        <dbReference type="ChEBI" id="CHEBI:59789"/>
    </ligand>
</feature>
<comment type="subunit">
    <text evidence="5">Homodimer.</text>
</comment>
<dbReference type="Proteomes" id="UP000199409">
    <property type="component" value="Unassembled WGS sequence"/>
</dbReference>
<evidence type="ECO:0000256" key="4">
    <source>
        <dbReference type="ARBA" id="ARBA00038303"/>
    </source>
</evidence>
<comment type="catalytic activity">
    <reaction evidence="5">
        <text>pseudouridine(1915) in 23S rRNA + S-adenosyl-L-methionine = N(3)-methylpseudouridine(1915) in 23S rRNA + S-adenosyl-L-homocysteine + H(+)</text>
        <dbReference type="Rhea" id="RHEA:42752"/>
        <dbReference type="Rhea" id="RHEA-COMP:10221"/>
        <dbReference type="Rhea" id="RHEA-COMP:10222"/>
        <dbReference type="ChEBI" id="CHEBI:15378"/>
        <dbReference type="ChEBI" id="CHEBI:57856"/>
        <dbReference type="ChEBI" id="CHEBI:59789"/>
        <dbReference type="ChEBI" id="CHEBI:65314"/>
        <dbReference type="ChEBI" id="CHEBI:74486"/>
        <dbReference type="EC" id="2.1.1.177"/>
    </reaction>
</comment>
<dbReference type="Gene3D" id="3.40.1280.10">
    <property type="match status" value="1"/>
</dbReference>
<dbReference type="OrthoDB" id="9806643at2"/>
<evidence type="ECO:0000313" key="6">
    <source>
        <dbReference type="EMBL" id="SEA60602.1"/>
    </source>
</evidence>
<dbReference type="InterPro" id="IPR029028">
    <property type="entry name" value="Alpha/beta_knot_MTases"/>
</dbReference>
<dbReference type="NCBIfam" id="NF000986">
    <property type="entry name" value="PRK00103.1-4"/>
    <property type="match status" value="1"/>
</dbReference>
<comment type="function">
    <text evidence="5">Specifically methylates the pseudouridine at position 1915 (m3Psi1915) in 23S rRNA.</text>
</comment>
<evidence type="ECO:0000256" key="1">
    <source>
        <dbReference type="ARBA" id="ARBA00022603"/>
    </source>
</evidence>
<keyword evidence="1 5" id="KW-0489">Methyltransferase</keyword>
<evidence type="ECO:0000256" key="2">
    <source>
        <dbReference type="ARBA" id="ARBA00022679"/>
    </source>
</evidence>
<dbReference type="InterPro" id="IPR029026">
    <property type="entry name" value="tRNA_m1G_MTases_N"/>
</dbReference>
<keyword evidence="3 5" id="KW-0949">S-adenosyl-L-methionine</keyword>